<sequence>MDEKDGKERCEEYGWYLPYTYGLHDDFYTRPWAIHNPGRIVYHEFSREASSCFKAEEDKILPSICG</sequence>
<reference evidence="2" key="1">
    <citation type="journal article" date="2015" name="Genome Announc.">
        <title>Draft Genome Sequence of an Anaerobic Ammonium-Oxidizing Bacterium, "Candidatus Brocadia sinica".</title>
        <authorList>
            <person name="Oshiki M."/>
            <person name="Shinyako-Hata K."/>
            <person name="Satoh H."/>
            <person name="Okabe S."/>
        </authorList>
    </citation>
    <scope>NUCLEOTIDE SEQUENCE [LARGE SCALE GENOMIC DNA]</scope>
    <source>
        <strain evidence="2">JPN1</strain>
    </source>
</reference>
<evidence type="ECO:0000313" key="1">
    <source>
        <dbReference type="EMBL" id="GAN35182.1"/>
    </source>
</evidence>
<evidence type="ECO:0000313" key="2">
    <source>
        <dbReference type="Proteomes" id="UP000032309"/>
    </source>
</evidence>
<organism evidence="1 2">
    <name type="scientific">Candidatus Brocadia sinica JPN1</name>
    <dbReference type="NCBI Taxonomy" id="1197129"/>
    <lineage>
        <taxon>Bacteria</taxon>
        <taxon>Pseudomonadati</taxon>
        <taxon>Planctomycetota</taxon>
        <taxon>Candidatus Brocadiia</taxon>
        <taxon>Candidatus Brocadiales</taxon>
        <taxon>Candidatus Brocadiaceae</taxon>
        <taxon>Candidatus Brocadia</taxon>
    </lineage>
</organism>
<dbReference type="Proteomes" id="UP000032309">
    <property type="component" value="Unassembled WGS sequence"/>
</dbReference>
<comment type="caution">
    <text evidence="1">The sequence shown here is derived from an EMBL/GenBank/DDBJ whole genome shotgun (WGS) entry which is preliminary data.</text>
</comment>
<protein>
    <submittedName>
        <fullName evidence="1">Glycosyltransferase</fullName>
    </submittedName>
</protein>
<dbReference type="EMBL" id="BAFN01000001">
    <property type="protein sequence ID" value="GAN35182.1"/>
    <property type="molecule type" value="Genomic_DNA"/>
</dbReference>
<proteinExistence type="predicted"/>
<keyword evidence="2" id="KW-1185">Reference proteome</keyword>
<gene>
    <name evidence="1" type="ORF">BROSI_A3730</name>
</gene>
<accession>A0ABQ0K2G4</accession>
<name>A0ABQ0K2G4_9BACT</name>